<dbReference type="Proteomes" id="UP001325140">
    <property type="component" value="Chromosome"/>
</dbReference>
<dbReference type="RefSeq" id="WP_323722387.1">
    <property type="nucleotide sequence ID" value="NZ_CP110343.1"/>
</dbReference>
<evidence type="ECO:0000256" key="1">
    <source>
        <dbReference type="ARBA" id="ARBA00000077"/>
    </source>
</evidence>
<evidence type="ECO:0000256" key="10">
    <source>
        <dbReference type="ARBA" id="ARBA00022801"/>
    </source>
</evidence>
<evidence type="ECO:0000256" key="3">
    <source>
        <dbReference type="ARBA" id="ARBA00004065"/>
    </source>
</evidence>
<evidence type="ECO:0000256" key="4">
    <source>
        <dbReference type="ARBA" id="ARBA00004496"/>
    </source>
</evidence>
<evidence type="ECO:0000256" key="8">
    <source>
        <dbReference type="ARBA" id="ARBA00022723"/>
    </source>
</evidence>
<keyword evidence="8 12" id="KW-0479">Metal-binding</keyword>
<feature type="binding site" evidence="12">
    <location>
        <position position="22"/>
    </location>
    <ligand>
        <name>a divalent metal cation</name>
        <dbReference type="ChEBI" id="CHEBI:60240"/>
    </ligand>
</feature>
<dbReference type="Gene3D" id="3.30.420.10">
    <property type="entry name" value="Ribonuclease H-like superfamily/Ribonuclease H"/>
    <property type="match status" value="1"/>
</dbReference>
<evidence type="ECO:0000256" key="2">
    <source>
        <dbReference type="ARBA" id="ARBA00001946"/>
    </source>
</evidence>
<protein>
    <recommendedName>
        <fullName evidence="13">Ribonuclease</fullName>
        <ecNumber evidence="13">3.1.26.4</ecNumber>
    </recommendedName>
</protein>
<evidence type="ECO:0000256" key="6">
    <source>
        <dbReference type="ARBA" id="ARBA00022490"/>
    </source>
</evidence>
<keyword evidence="10 12" id="KW-0378">Hydrolase</keyword>
<comment type="cofactor">
    <cofactor evidence="2">
        <name>Mg(2+)</name>
        <dbReference type="ChEBI" id="CHEBI:18420"/>
    </cofactor>
</comment>
<name>A0ABZ0UNN1_9RICK</name>
<dbReference type="InterPro" id="IPR022898">
    <property type="entry name" value="RNase_HII"/>
</dbReference>
<accession>A0ABZ0UNN1</accession>
<organism evidence="15 16">
    <name type="scientific">Candidatus Fokinia crypta</name>
    <dbReference type="NCBI Taxonomy" id="1920990"/>
    <lineage>
        <taxon>Bacteria</taxon>
        <taxon>Pseudomonadati</taxon>
        <taxon>Pseudomonadota</taxon>
        <taxon>Alphaproteobacteria</taxon>
        <taxon>Rickettsiales</taxon>
        <taxon>Candidatus Midichloriaceae</taxon>
        <taxon>Candidatus Fokinia</taxon>
    </lineage>
</organism>
<keyword evidence="9 12" id="KW-0255">Endonuclease</keyword>
<dbReference type="PANTHER" id="PTHR10954">
    <property type="entry name" value="RIBONUCLEASE H2 SUBUNIT A"/>
    <property type="match status" value="1"/>
</dbReference>
<keyword evidence="11" id="KW-0464">Manganese</keyword>
<dbReference type="PANTHER" id="PTHR10954:SF18">
    <property type="entry name" value="RIBONUCLEASE HII"/>
    <property type="match status" value="1"/>
</dbReference>
<feature type="domain" description="RNase H type-2" evidence="14">
    <location>
        <begin position="16"/>
        <end position="201"/>
    </location>
</feature>
<keyword evidence="6" id="KW-0963">Cytoplasm</keyword>
<evidence type="ECO:0000256" key="9">
    <source>
        <dbReference type="ARBA" id="ARBA00022759"/>
    </source>
</evidence>
<evidence type="ECO:0000256" key="12">
    <source>
        <dbReference type="PROSITE-ProRule" id="PRU01319"/>
    </source>
</evidence>
<comment type="cofactor">
    <cofactor evidence="12">
        <name>Mn(2+)</name>
        <dbReference type="ChEBI" id="CHEBI:29035"/>
    </cofactor>
    <cofactor evidence="12">
        <name>Mg(2+)</name>
        <dbReference type="ChEBI" id="CHEBI:18420"/>
    </cofactor>
    <text evidence="12">Manganese or magnesium. Binds 1 divalent metal ion per monomer in the absence of substrate. May bind a second metal ion after substrate binding.</text>
</comment>
<dbReference type="InterPro" id="IPR012337">
    <property type="entry name" value="RNaseH-like_sf"/>
</dbReference>
<dbReference type="NCBIfam" id="NF000595">
    <property type="entry name" value="PRK00015.1-3"/>
    <property type="match status" value="1"/>
</dbReference>
<feature type="binding site" evidence="12">
    <location>
        <position position="23"/>
    </location>
    <ligand>
        <name>a divalent metal cation</name>
        <dbReference type="ChEBI" id="CHEBI:60240"/>
    </ligand>
</feature>
<evidence type="ECO:0000256" key="7">
    <source>
        <dbReference type="ARBA" id="ARBA00022722"/>
    </source>
</evidence>
<evidence type="ECO:0000259" key="14">
    <source>
        <dbReference type="PROSITE" id="PS51975"/>
    </source>
</evidence>
<gene>
    <name evidence="15" type="ORF">Fokcrypt_00251</name>
</gene>
<dbReference type="InterPro" id="IPR036397">
    <property type="entry name" value="RNaseH_sf"/>
</dbReference>
<evidence type="ECO:0000256" key="13">
    <source>
        <dbReference type="RuleBase" id="RU003515"/>
    </source>
</evidence>
<comment type="function">
    <text evidence="3 13">Endonuclease that specifically degrades the RNA of RNA-DNA hybrids.</text>
</comment>
<evidence type="ECO:0000256" key="11">
    <source>
        <dbReference type="ARBA" id="ARBA00023211"/>
    </source>
</evidence>
<dbReference type="EMBL" id="CP110343">
    <property type="protein sequence ID" value="WPX97736.1"/>
    <property type="molecule type" value="Genomic_DNA"/>
</dbReference>
<sequence length="201" mass="22326">MTTLPNNEIEEQYKTKAVIGADECGVGSLVGPVISAAVVYDERLLSLNINDSKKLSKKKREDIYNELMRLEVEYAVGGASISEIEKMNILNAAKLSMQRAITMLRSPNCVALIDGNRKIEIPEALVIPIIKGDTKSVTIAAASIIAKVTRDTIISNMSSMYSGYGLERNMGYATKYHIEMLKQNGYTQYHRKCMLKKLICI</sequence>
<comment type="similarity">
    <text evidence="5 13">Belongs to the RNase HII family.</text>
</comment>
<reference evidence="15" key="1">
    <citation type="submission" date="2022-10" db="EMBL/GenBank/DDBJ databases">
        <title>Host association and intracellularity evolved multiple times independently in the Rickettsiales.</title>
        <authorList>
            <person name="Castelli M."/>
            <person name="Nardi T."/>
            <person name="Gammuto L."/>
            <person name="Bellinzona G."/>
            <person name="Sabaneyeva E."/>
            <person name="Potekhin A."/>
            <person name="Serra V."/>
            <person name="Petroni G."/>
            <person name="Sassera D."/>
        </authorList>
    </citation>
    <scope>NUCLEOTIDE SEQUENCE [LARGE SCALE GENOMIC DNA]</scope>
    <source>
        <strain evidence="15">US_Bl 11III1</strain>
    </source>
</reference>
<keyword evidence="7 12" id="KW-0540">Nuclease</keyword>
<evidence type="ECO:0000313" key="15">
    <source>
        <dbReference type="EMBL" id="WPX97736.1"/>
    </source>
</evidence>
<comment type="catalytic activity">
    <reaction evidence="1 12 13">
        <text>Endonucleolytic cleavage to 5'-phosphomonoester.</text>
        <dbReference type="EC" id="3.1.26.4"/>
    </reaction>
</comment>
<dbReference type="CDD" id="cd07182">
    <property type="entry name" value="RNase_HII_bacteria_HII_like"/>
    <property type="match status" value="1"/>
</dbReference>
<dbReference type="SUPFAM" id="SSF53098">
    <property type="entry name" value="Ribonuclease H-like"/>
    <property type="match status" value="1"/>
</dbReference>
<dbReference type="EC" id="3.1.26.4" evidence="13"/>
<evidence type="ECO:0000256" key="5">
    <source>
        <dbReference type="ARBA" id="ARBA00007383"/>
    </source>
</evidence>
<feature type="binding site" evidence="12">
    <location>
        <position position="114"/>
    </location>
    <ligand>
        <name>a divalent metal cation</name>
        <dbReference type="ChEBI" id="CHEBI:60240"/>
    </ligand>
</feature>
<keyword evidence="16" id="KW-1185">Reference proteome</keyword>
<proteinExistence type="inferred from homology"/>
<dbReference type="InterPro" id="IPR001352">
    <property type="entry name" value="RNase_HII/HIII"/>
</dbReference>
<dbReference type="Pfam" id="PF01351">
    <property type="entry name" value="RNase_HII"/>
    <property type="match status" value="1"/>
</dbReference>
<evidence type="ECO:0000313" key="16">
    <source>
        <dbReference type="Proteomes" id="UP001325140"/>
    </source>
</evidence>
<comment type="subcellular location">
    <subcellularLocation>
        <location evidence="4">Cytoplasm</location>
    </subcellularLocation>
</comment>
<dbReference type="PROSITE" id="PS51975">
    <property type="entry name" value="RNASE_H_2"/>
    <property type="match status" value="1"/>
</dbReference>
<dbReference type="InterPro" id="IPR024567">
    <property type="entry name" value="RNase_HII/HIII_dom"/>
</dbReference>